<dbReference type="InterPro" id="IPR018391">
    <property type="entry name" value="PQQ_b-propeller_rpt"/>
</dbReference>
<dbReference type="STRING" id="1123010.SAMN02745724_02252"/>
<dbReference type="OrthoDB" id="5173551at2"/>
<keyword evidence="2 4" id="KW-0472">Membrane</keyword>
<dbReference type="GO" id="GO:0043165">
    <property type="term" value="P:Gram-negative-bacterium-type cell outer membrane assembly"/>
    <property type="evidence" value="ECO:0007669"/>
    <property type="project" value="UniProtKB-UniRule"/>
</dbReference>
<comment type="subunit">
    <text evidence="4">Part of the Bam complex.</text>
</comment>
<dbReference type="GO" id="GO:0051205">
    <property type="term" value="P:protein insertion into membrane"/>
    <property type="evidence" value="ECO:0007669"/>
    <property type="project" value="UniProtKB-UniRule"/>
</dbReference>
<proteinExistence type="inferred from homology"/>
<evidence type="ECO:0000256" key="2">
    <source>
        <dbReference type="ARBA" id="ARBA00023136"/>
    </source>
</evidence>
<evidence type="ECO:0000259" key="6">
    <source>
        <dbReference type="Pfam" id="PF13360"/>
    </source>
</evidence>
<evidence type="ECO:0000313" key="7">
    <source>
        <dbReference type="EMBL" id="SFC67984.1"/>
    </source>
</evidence>
<keyword evidence="4" id="KW-0449">Lipoprotein</keyword>
<comment type="subcellular location">
    <subcellularLocation>
        <location evidence="4">Cell outer membrane</location>
        <topology evidence="4">Lipid-anchor</topology>
    </subcellularLocation>
</comment>
<dbReference type="RefSeq" id="WP_091983698.1">
    <property type="nucleotide sequence ID" value="NZ_FOLO01000015.1"/>
</dbReference>
<dbReference type="HAMAP" id="MF_00923">
    <property type="entry name" value="OM_assembly_BamB"/>
    <property type="match status" value="1"/>
</dbReference>
<dbReference type="SMART" id="SM00564">
    <property type="entry name" value="PQQ"/>
    <property type="match status" value="7"/>
</dbReference>
<feature type="domain" description="Pyrrolo-quinoline quinone repeat" evidence="6">
    <location>
        <begin position="102"/>
        <end position="318"/>
    </location>
</feature>
<feature type="chain" id="PRO_5011802908" description="Outer membrane protein assembly factor BamB" evidence="5">
    <location>
        <begin position="23"/>
        <end position="392"/>
    </location>
</feature>
<name>A0A1I1L4L6_9GAMM</name>
<dbReference type="InterPro" id="IPR011047">
    <property type="entry name" value="Quinoprotein_ADH-like_sf"/>
</dbReference>
<dbReference type="EMBL" id="FOLO01000015">
    <property type="protein sequence ID" value="SFC67984.1"/>
    <property type="molecule type" value="Genomic_DNA"/>
</dbReference>
<dbReference type="PANTHER" id="PTHR34512:SF30">
    <property type="entry name" value="OUTER MEMBRANE PROTEIN ASSEMBLY FACTOR BAMB"/>
    <property type="match status" value="1"/>
</dbReference>
<evidence type="ECO:0000256" key="4">
    <source>
        <dbReference type="HAMAP-Rule" id="MF_00923"/>
    </source>
</evidence>
<keyword evidence="4" id="KW-0564">Palmitate</keyword>
<sequence length="392" mass="42335">MKKITMATLALCMASLIGCSSSDEDEEALVLPVIVNQFETNVLWQESVGEGVGHYFSRLSPTVYKETLFVADRNGEIKALSLETGDVKWQKDVRSNTAFWPWEDSDNAKLSGGLLQAFGKIYVGSEHGEIIALDRETGEIVWRQSVPGEALSSPAAGDGLIFANLGSGQLVALHPDTGEQRWKYEQEVPALTLRGMSSPVVANGGVLVGEETGKLTVLISESGFSAWKADIAVPKGTSEFERLVDVDAQPIVSGSIVYTLAYNGNLAAVDIRSGNVIFKREYSGYRELSIDGQNIYLVDSSGGVFALDKNSGIERWSQPALVGWHLTGPTVIGNYLALGDNEGNLHWLDKTTGDLVSRKEFDDSGFFVEPVAVGNKLVITTRNGEVSVIEAP</sequence>
<comment type="function">
    <text evidence="4">Part of the outer membrane protein assembly complex, which is involved in assembly and insertion of beta-barrel proteins into the outer membrane.</text>
</comment>
<protein>
    <recommendedName>
        <fullName evidence="4">Outer membrane protein assembly factor BamB</fullName>
    </recommendedName>
</protein>
<dbReference type="SUPFAM" id="SSF50998">
    <property type="entry name" value="Quinoprotein alcohol dehydrogenase-like"/>
    <property type="match status" value="1"/>
</dbReference>
<dbReference type="InterPro" id="IPR017687">
    <property type="entry name" value="BamB"/>
</dbReference>
<keyword evidence="3 4" id="KW-0998">Cell outer membrane</keyword>
<dbReference type="AlphaFoldDB" id="A0A1I1L4L6"/>
<dbReference type="PROSITE" id="PS51257">
    <property type="entry name" value="PROKAR_LIPOPROTEIN"/>
    <property type="match status" value="1"/>
</dbReference>
<evidence type="ECO:0000256" key="3">
    <source>
        <dbReference type="ARBA" id="ARBA00023237"/>
    </source>
</evidence>
<feature type="signal peptide" evidence="5">
    <location>
        <begin position="1"/>
        <end position="22"/>
    </location>
</feature>
<dbReference type="InterPro" id="IPR002372">
    <property type="entry name" value="PQQ_rpt_dom"/>
</dbReference>
<dbReference type="NCBIfam" id="TIGR03300">
    <property type="entry name" value="assembly_YfgL"/>
    <property type="match status" value="1"/>
</dbReference>
<dbReference type="Gene3D" id="2.130.10.10">
    <property type="entry name" value="YVTN repeat-like/Quinoprotein amine dehydrogenase"/>
    <property type="match status" value="1"/>
</dbReference>
<evidence type="ECO:0000313" key="8">
    <source>
        <dbReference type="Proteomes" id="UP000198862"/>
    </source>
</evidence>
<feature type="domain" description="Pyrrolo-quinoline quinone repeat" evidence="6">
    <location>
        <begin position="41"/>
        <end position="96"/>
    </location>
</feature>
<dbReference type="Pfam" id="PF13360">
    <property type="entry name" value="PQQ_2"/>
    <property type="match status" value="2"/>
</dbReference>
<gene>
    <name evidence="4" type="primary">bamB</name>
    <name evidence="7" type="ORF">SAMN02745724_02252</name>
</gene>
<dbReference type="NCBIfam" id="NF008351">
    <property type="entry name" value="PRK11138.1"/>
    <property type="match status" value="1"/>
</dbReference>
<dbReference type="GO" id="GO:0009279">
    <property type="term" value="C:cell outer membrane"/>
    <property type="evidence" value="ECO:0007669"/>
    <property type="project" value="UniProtKB-SubCell"/>
</dbReference>
<dbReference type="PANTHER" id="PTHR34512">
    <property type="entry name" value="CELL SURFACE PROTEIN"/>
    <property type="match status" value="1"/>
</dbReference>
<keyword evidence="8" id="KW-1185">Reference proteome</keyword>
<dbReference type="Proteomes" id="UP000198862">
    <property type="component" value="Unassembled WGS sequence"/>
</dbReference>
<organism evidence="7 8">
    <name type="scientific">Pseudoalteromonas denitrificans DSM 6059</name>
    <dbReference type="NCBI Taxonomy" id="1123010"/>
    <lineage>
        <taxon>Bacteria</taxon>
        <taxon>Pseudomonadati</taxon>
        <taxon>Pseudomonadota</taxon>
        <taxon>Gammaproteobacteria</taxon>
        <taxon>Alteromonadales</taxon>
        <taxon>Pseudoalteromonadaceae</taxon>
        <taxon>Pseudoalteromonas</taxon>
    </lineage>
</organism>
<comment type="similarity">
    <text evidence="4">Belongs to the BamB family.</text>
</comment>
<keyword evidence="1 4" id="KW-0732">Signal</keyword>
<accession>A0A1I1L4L6</accession>
<dbReference type="InterPro" id="IPR015943">
    <property type="entry name" value="WD40/YVTN_repeat-like_dom_sf"/>
</dbReference>
<evidence type="ECO:0000256" key="5">
    <source>
        <dbReference type="SAM" id="SignalP"/>
    </source>
</evidence>
<evidence type="ECO:0000256" key="1">
    <source>
        <dbReference type="ARBA" id="ARBA00022729"/>
    </source>
</evidence>
<reference evidence="7 8" key="1">
    <citation type="submission" date="2016-10" db="EMBL/GenBank/DDBJ databases">
        <authorList>
            <person name="de Groot N.N."/>
        </authorList>
    </citation>
    <scope>NUCLEOTIDE SEQUENCE [LARGE SCALE GENOMIC DNA]</scope>
    <source>
        <strain evidence="7 8">DSM 6059</strain>
    </source>
</reference>